<accession>H2XMT8</accession>
<dbReference type="InParanoid" id="H2XMT8"/>
<protein>
    <submittedName>
        <fullName evidence="1">Uncharacterized protein</fullName>
    </submittedName>
</protein>
<organism evidence="1 2">
    <name type="scientific">Ciona intestinalis</name>
    <name type="common">Transparent sea squirt</name>
    <name type="synonym">Ascidia intestinalis</name>
    <dbReference type="NCBI Taxonomy" id="7719"/>
    <lineage>
        <taxon>Eukaryota</taxon>
        <taxon>Metazoa</taxon>
        <taxon>Chordata</taxon>
        <taxon>Tunicata</taxon>
        <taxon>Ascidiacea</taxon>
        <taxon>Phlebobranchia</taxon>
        <taxon>Cionidae</taxon>
        <taxon>Ciona</taxon>
    </lineage>
</organism>
<dbReference type="Proteomes" id="UP000008144">
    <property type="component" value="Chromosome 4"/>
</dbReference>
<dbReference type="AlphaFoldDB" id="H2XMT8"/>
<reference evidence="1" key="4">
    <citation type="submission" date="2025-09" db="UniProtKB">
        <authorList>
            <consortium name="Ensembl"/>
        </authorList>
    </citation>
    <scope>IDENTIFICATION</scope>
</reference>
<keyword evidence="2" id="KW-1185">Reference proteome</keyword>
<evidence type="ECO:0000313" key="1">
    <source>
        <dbReference type="Ensembl" id="ENSCINP00000030971.1"/>
    </source>
</evidence>
<dbReference type="EMBL" id="EAAA01001979">
    <property type="status" value="NOT_ANNOTATED_CDS"/>
    <property type="molecule type" value="Genomic_DNA"/>
</dbReference>
<name>H2XMT8_CIOIN</name>
<reference evidence="1" key="2">
    <citation type="journal article" date="2008" name="Genome Biol.">
        <title>Improved genome assembly and evidence-based global gene model set for the chordate Ciona intestinalis: new insight into intron and operon populations.</title>
        <authorList>
            <person name="Satou Y."/>
            <person name="Mineta K."/>
            <person name="Ogasawara M."/>
            <person name="Sasakura Y."/>
            <person name="Shoguchi E."/>
            <person name="Ueno K."/>
            <person name="Yamada L."/>
            <person name="Matsumoto J."/>
            <person name="Wasserscheid J."/>
            <person name="Dewar K."/>
            <person name="Wiley G.B."/>
            <person name="Macmil S.L."/>
            <person name="Roe B.A."/>
            <person name="Zeller R.W."/>
            <person name="Hastings K.E."/>
            <person name="Lemaire P."/>
            <person name="Lindquist E."/>
            <person name="Endo T."/>
            <person name="Hotta K."/>
            <person name="Inaba K."/>
        </authorList>
    </citation>
    <scope>NUCLEOTIDE SEQUENCE [LARGE SCALE GENOMIC DNA]</scope>
    <source>
        <strain evidence="1">wild type</strain>
    </source>
</reference>
<dbReference type="Ensembl" id="ENSCINT00000035772.1">
    <property type="protein sequence ID" value="ENSCINP00000030971.1"/>
    <property type="gene ID" value="ENSCING00000021578.1"/>
</dbReference>
<reference evidence="2" key="1">
    <citation type="journal article" date="2002" name="Science">
        <title>The draft genome of Ciona intestinalis: insights into chordate and vertebrate origins.</title>
        <authorList>
            <person name="Dehal P."/>
            <person name="Satou Y."/>
            <person name="Campbell R.K."/>
            <person name="Chapman J."/>
            <person name="Degnan B."/>
            <person name="De Tomaso A."/>
            <person name="Davidson B."/>
            <person name="Di Gregorio A."/>
            <person name="Gelpke M."/>
            <person name="Goodstein D.M."/>
            <person name="Harafuji N."/>
            <person name="Hastings K.E."/>
            <person name="Ho I."/>
            <person name="Hotta K."/>
            <person name="Huang W."/>
            <person name="Kawashima T."/>
            <person name="Lemaire P."/>
            <person name="Martinez D."/>
            <person name="Meinertzhagen I.A."/>
            <person name="Necula S."/>
            <person name="Nonaka M."/>
            <person name="Putnam N."/>
            <person name="Rash S."/>
            <person name="Saiga H."/>
            <person name="Satake M."/>
            <person name="Terry A."/>
            <person name="Yamada L."/>
            <person name="Wang H.G."/>
            <person name="Awazu S."/>
            <person name="Azumi K."/>
            <person name="Boore J."/>
            <person name="Branno M."/>
            <person name="Chin-Bow S."/>
            <person name="DeSantis R."/>
            <person name="Doyle S."/>
            <person name="Francino P."/>
            <person name="Keys D.N."/>
            <person name="Haga S."/>
            <person name="Hayashi H."/>
            <person name="Hino K."/>
            <person name="Imai K.S."/>
            <person name="Inaba K."/>
            <person name="Kano S."/>
            <person name="Kobayashi K."/>
            <person name="Kobayashi M."/>
            <person name="Lee B.I."/>
            <person name="Makabe K.W."/>
            <person name="Manohar C."/>
            <person name="Matassi G."/>
            <person name="Medina M."/>
            <person name="Mochizuki Y."/>
            <person name="Mount S."/>
            <person name="Morishita T."/>
            <person name="Miura S."/>
            <person name="Nakayama A."/>
            <person name="Nishizaka S."/>
            <person name="Nomoto H."/>
            <person name="Ohta F."/>
            <person name="Oishi K."/>
            <person name="Rigoutsos I."/>
            <person name="Sano M."/>
            <person name="Sasaki A."/>
            <person name="Sasakura Y."/>
            <person name="Shoguchi E."/>
            <person name="Shin-i T."/>
            <person name="Spagnuolo A."/>
            <person name="Stainier D."/>
            <person name="Suzuki M.M."/>
            <person name="Tassy O."/>
            <person name="Takatori N."/>
            <person name="Tokuoka M."/>
            <person name="Yagi K."/>
            <person name="Yoshizaki F."/>
            <person name="Wada S."/>
            <person name="Zhang C."/>
            <person name="Hyatt P.D."/>
            <person name="Larimer F."/>
            <person name="Detter C."/>
            <person name="Doggett N."/>
            <person name="Glavina T."/>
            <person name="Hawkins T."/>
            <person name="Richardson P."/>
            <person name="Lucas S."/>
            <person name="Kohara Y."/>
            <person name="Levine M."/>
            <person name="Satoh N."/>
            <person name="Rokhsar D.S."/>
        </authorList>
    </citation>
    <scope>NUCLEOTIDE SEQUENCE [LARGE SCALE GENOMIC DNA]</scope>
</reference>
<proteinExistence type="predicted"/>
<sequence length="54" mass="6440">RNTHYHIHSNNCKSNKLYKNIHSKKLSNVKITIVYTFKIYQCSFIKAEVQLEIT</sequence>
<reference evidence="1" key="3">
    <citation type="submission" date="2025-08" db="UniProtKB">
        <authorList>
            <consortium name="Ensembl"/>
        </authorList>
    </citation>
    <scope>IDENTIFICATION</scope>
</reference>
<dbReference type="HOGENOM" id="CLU_3055538_0_0_1"/>
<evidence type="ECO:0000313" key="2">
    <source>
        <dbReference type="Proteomes" id="UP000008144"/>
    </source>
</evidence>